<gene>
    <name evidence="1" type="ORF">LCGC14_3029730</name>
</gene>
<evidence type="ECO:0000313" key="1">
    <source>
        <dbReference type="EMBL" id="KKK59900.1"/>
    </source>
</evidence>
<accession>A0A0F8XG20</accession>
<proteinExistence type="predicted"/>
<protein>
    <submittedName>
        <fullName evidence="1">Uncharacterized protein</fullName>
    </submittedName>
</protein>
<dbReference type="AlphaFoldDB" id="A0A0F8XG20"/>
<dbReference type="EMBL" id="LAZR01063233">
    <property type="protein sequence ID" value="KKK59900.1"/>
    <property type="molecule type" value="Genomic_DNA"/>
</dbReference>
<name>A0A0F8XG20_9ZZZZ</name>
<organism evidence="1">
    <name type="scientific">marine sediment metagenome</name>
    <dbReference type="NCBI Taxonomy" id="412755"/>
    <lineage>
        <taxon>unclassified sequences</taxon>
        <taxon>metagenomes</taxon>
        <taxon>ecological metagenomes</taxon>
    </lineage>
</organism>
<reference evidence="1" key="1">
    <citation type="journal article" date="2015" name="Nature">
        <title>Complex archaea that bridge the gap between prokaryotes and eukaryotes.</title>
        <authorList>
            <person name="Spang A."/>
            <person name="Saw J.H."/>
            <person name="Jorgensen S.L."/>
            <person name="Zaremba-Niedzwiedzka K."/>
            <person name="Martijn J."/>
            <person name="Lind A.E."/>
            <person name="van Eijk R."/>
            <person name="Schleper C."/>
            <person name="Guy L."/>
            <person name="Ettema T.J."/>
        </authorList>
    </citation>
    <scope>NUCLEOTIDE SEQUENCE</scope>
</reference>
<sequence length="126" mass="13662">MNVLYFGYLGYAGGGHGLVDEFNPRASVWKHPLGTKLDGGFAPEGRPEVEGVARLHHVKGWTVLAFWDRSGDSRGKSNAAFLAEGGHSFDDLLAAARKQHPGIFQRFTFDVVLLPPATPTEGEQDA</sequence>
<comment type="caution">
    <text evidence="1">The sequence shown here is derived from an EMBL/GenBank/DDBJ whole genome shotgun (WGS) entry which is preliminary data.</text>
</comment>